<accession>A0ABR0MN61</accession>
<dbReference type="Proteomes" id="UP001358586">
    <property type="component" value="Chromosome 12"/>
</dbReference>
<proteinExistence type="predicted"/>
<gene>
    <name evidence="1" type="ORF">PVK06_043136</name>
</gene>
<name>A0ABR0MN61_GOSAR</name>
<organism evidence="1 2">
    <name type="scientific">Gossypium arboreum</name>
    <name type="common">Tree cotton</name>
    <name type="synonym">Gossypium nanking</name>
    <dbReference type="NCBI Taxonomy" id="29729"/>
    <lineage>
        <taxon>Eukaryota</taxon>
        <taxon>Viridiplantae</taxon>
        <taxon>Streptophyta</taxon>
        <taxon>Embryophyta</taxon>
        <taxon>Tracheophyta</taxon>
        <taxon>Spermatophyta</taxon>
        <taxon>Magnoliopsida</taxon>
        <taxon>eudicotyledons</taxon>
        <taxon>Gunneridae</taxon>
        <taxon>Pentapetalae</taxon>
        <taxon>rosids</taxon>
        <taxon>malvids</taxon>
        <taxon>Malvales</taxon>
        <taxon>Malvaceae</taxon>
        <taxon>Malvoideae</taxon>
        <taxon>Gossypium</taxon>
    </lineage>
</organism>
<keyword evidence="2" id="KW-1185">Reference proteome</keyword>
<protein>
    <submittedName>
        <fullName evidence="1">Uncharacterized protein</fullName>
    </submittedName>
</protein>
<evidence type="ECO:0000313" key="2">
    <source>
        <dbReference type="Proteomes" id="UP001358586"/>
    </source>
</evidence>
<dbReference type="EMBL" id="JARKNE010000012">
    <property type="protein sequence ID" value="KAK5775263.1"/>
    <property type="molecule type" value="Genomic_DNA"/>
</dbReference>
<comment type="caution">
    <text evidence="1">The sequence shown here is derived from an EMBL/GenBank/DDBJ whole genome shotgun (WGS) entry which is preliminary data.</text>
</comment>
<reference evidence="1 2" key="1">
    <citation type="submission" date="2023-03" db="EMBL/GenBank/DDBJ databases">
        <title>WGS of Gossypium arboreum.</title>
        <authorList>
            <person name="Yu D."/>
        </authorList>
    </citation>
    <scope>NUCLEOTIDE SEQUENCE [LARGE SCALE GENOMIC DNA]</scope>
    <source>
        <tissue evidence="1">Leaf</tissue>
    </source>
</reference>
<sequence length="95" mass="11230">MKKAQEQQACYWSYMRDRDVALKRYLKNNFTKLMLDFLNFPKALLPFSKAKEEPVEIEYNKVESANMRATLDIVNVVEEEAEKTKSMNIESDEDE</sequence>
<evidence type="ECO:0000313" key="1">
    <source>
        <dbReference type="EMBL" id="KAK5775263.1"/>
    </source>
</evidence>